<gene>
    <name evidence="1" type="ORF">BRAFLDRAFT_86595</name>
</gene>
<sequence>MTPLSSTQVGQLSRGAACSFTSGLLKLVHGCCIIDKTGRPCHATGLTSAFDTDVQTVVSSPAFDSCCEKVRKVVDKTSSAGRNGRCSSRGVRMPLVAKALSLVLILPACCILAFSDYDLEVLRAQCVARCYEKEKCPCPSINVITEMVISNRAARVIRSPLSVCNTTNLFGTEARIKSHWEK</sequence>
<proteinExistence type="predicted"/>
<dbReference type="InParanoid" id="C3YIQ4"/>
<reference evidence="1" key="1">
    <citation type="journal article" date="2008" name="Nature">
        <title>The amphioxus genome and the evolution of the chordate karyotype.</title>
        <authorList>
            <consortium name="US DOE Joint Genome Institute (JGI-PGF)"/>
            <person name="Putnam N.H."/>
            <person name="Butts T."/>
            <person name="Ferrier D.E.K."/>
            <person name="Furlong R.F."/>
            <person name="Hellsten U."/>
            <person name="Kawashima T."/>
            <person name="Robinson-Rechavi M."/>
            <person name="Shoguchi E."/>
            <person name="Terry A."/>
            <person name="Yu J.-K."/>
            <person name="Benito-Gutierrez E.L."/>
            <person name="Dubchak I."/>
            <person name="Garcia-Fernandez J."/>
            <person name="Gibson-Brown J.J."/>
            <person name="Grigoriev I.V."/>
            <person name="Horton A.C."/>
            <person name="de Jong P.J."/>
            <person name="Jurka J."/>
            <person name="Kapitonov V.V."/>
            <person name="Kohara Y."/>
            <person name="Kuroki Y."/>
            <person name="Lindquist E."/>
            <person name="Lucas S."/>
            <person name="Osoegawa K."/>
            <person name="Pennacchio L.A."/>
            <person name="Salamov A.A."/>
            <person name="Satou Y."/>
            <person name="Sauka-Spengler T."/>
            <person name="Schmutz J."/>
            <person name="Shin-I T."/>
            <person name="Toyoda A."/>
            <person name="Bronner-Fraser M."/>
            <person name="Fujiyama A."/>
            <person name="Holland L.Z."/>
            <person name="Holland P.W.H."/>
            <person name="Satoh N."/>
            <person name="Rokhsar D.S."/>
        </authorList>
    </citation>
    <scope>NUCLEOTIDE SEQUENCE [LARGE SCALE GENOMIC DNA]</scope>
    <source>
        <strain evidence="1">S238N-H82</strain>
        <tissue evidence="1">Testes</tissue>
    </source>
</reference>
<dbReference type="EMBL" id="GG666516">
    <property type="protein sequence ID" value="EEN59778.1"/>
    <property type="molecule type" value="Genomic_DNA"/>
</dbReference>
<name>C3YIQ4_BRAFL</name>
<accession>C3YIQ4</accession>
<protein>
    <submittedName>
        <fullName evidence="1">Uncharacterized protein</fullName>
    </submittedName>
</protein>
<evidence type="ECO:0000313" key="1">
    <source>
        <dbReference type="EMBL" id="EEN59778.1"/>
    </source>
</evidence>
<dbReference type="AlphaFoldDB" id="C3YIQ4"/>
<organism>
    <name type="scientific">Branchiostoma floridae</name>
    <name type="common">Florida lancelet</name>
    <name type="synonym">Amphioxus</name>
    <dbReference type="NCBI Taxonomy" id="7739"/>
    <lineage>
        <taxon>Eukaryota</taxon>
        <taxon>Metazoa</taxon>
        <taxon>Chordata</taxon>
        <taxon>Cephalochordata</taxon>
        <taxon>Leptocardii</taxon>
        <taxon>Amphioxiformes</taxon>
        <taxon>Branchiostomatidae</taxon>
        <taxon>Branchiostoma</taxon>
    </lineage>
</organism>